<sequence>MADDRWIDLTGTANTRDLGGLPLAGGGTTVPGRVLRSDDLQELTPADVELLTDRFGLTDVVDLRTSAEVRMEGRGPLRAVPGLDHRHFTLIPEVGEYTDVFADDDAAGDVDLPADWVETLLPRTAGPGDEDEPPSVKAYLGYLSDGADNVVGALRAVTAAPGASVVHCAAGKDRTGVVCALALSVAGVQREAVVADYAQTAERIEGVVAKLAARPTYAEDMTRRDVASHTPRAETMRRVLDLLDERHGGPLGWLDAHGFGPDEQAVLRRKLTEA</sequence>
<feature type="domain" description="Tyrosine specific protein phosphatases" evidence="1">
    <location>
        <begin position="148"/>
        <end position="183"/>
    </location>
</feature>
<dbReference type="AlphaFoldDB" id="A0A6J7GUP5"/>
<proteinExistence type="predicted"/>
<evidence type="ECO:0000313" key="2">
    <source>
        <dbReference type="EMBL" id="CAB4907139.1"/>
    </source>
</evidence>
<dbReference type="SUPFAM" id="SSF52799">
    <property type="entry name" value="(Phosphotyrosine protein) phosphatases II"/>
    <property type="match status" value="1"/>
</dbReference>
<dbReference type="PROSITE" id="PS00383">
    <property type="entry name" value="TYR_PHOSPHATASE_1"/>
    <property type="match status" value="1"/>
</dbReference>
<dbReference type="InterPro" id="IPR026893">
    <property type="entry name" value="Tyr/Ser_Pase_IphP-type"/>
</dbReference>
<organism evidence="2">
    <name type="scientific">freshwater metagenome</name>
    <dbReference type="NCBI Taxonomy" id="449393"/>
    <lineage>
        <taxon>unclassified sequences</taxon>
        <taxon>metagenomes</taxon>
        <taxon>ecological metagenomes</taxon>
    </lineage>
</organism>
<dbReference type="Pfam" id="PF13350">
    <property type="entry name" value="Y_phosphatase3"/>
    <property type="match status" value="1"/>
</dbReference>
<name>A0A6J7GUP5_9ZZZZ</name>
<dbReference type="EMBL" id="CAFBMQ010000069">
    <property type="protein sequence ID" value="CAB4907139.1"/>
    <property type="molecule type" value="Genomic_DNA"/>
</dbReference>
<dbReference type="InterPro" id="IPR000387">
    <property type="entry name" value="Tyr_Pase_dom"/>
</dbReference>
<dbReference type="InterPro" id="IPR029021">
    <property type="entry name" value="Prot-tyrosine_phosphatase-like"/>
</dbReference>
<dbReference type="Gene3D" id="3.90.190.10">
    <property type="entry name" value="Protein tyrosine phosphatase superfamily"/>
    <property type="match status" value="1"/>
</dbReference>
<reference evidence="2" key="1">
    <citation type="submission" date="2020-05" db="EMBL/GenBank/DDBJ databases">
        <authorList>
            <person name="Chiriac C."/>
            <person name="Salcher M."/>
            <person name="Ghai R."/>
            <person name="Kavagutti S V."/>
        </authorList>
    </citation>
    <scope>NUCLEOTIDE SEQUENCE</scope>
</reference>
<dbReference type="InterPro" id="IPR016130">
    <property type="entry name" value="Tyr_Pase_AS"/>
</dbReference>
<evidence type="ECO:0000259" key="1">
    <source>
        <dbReference type="PROSITE" id="PS50056"/>
    </source>
</evidence>
<dbReference type="PROSITE" id="PS50056">
    <property type="entry name" value="TYR_PHOSPHATASE_2"/>
    <property type="match status" value="1"/>
</dbReference>
<gene>
    <name evidence="2" type="ORF">UFOPK3609_00614</name>
</gene>
<dbReference type="GO" id="GO:0004721">
    <property type="term" value="F:phosphoprotein phosphatase activity"/>
    <property type="evidence" value="ECO:0007669"/>
    <property type="project" value="InterPro"/>
</dbReference>
<accession>A0A6J7GUP5</accession>
<protein>
    <submittedName>
        <fullName evidence="2">Unannotated protein</fullName>
    </submittedName>
</protein>